<dbReference type="Proteomes" id="UP001169027">
    <property type="component" value="Unassembled WGS sequence"/>
</dbReference>
<protein>
    <recommendedName>
        <fullName evidence="6">RNA polymerase sigma factor</fullName>
    </recommendedName>
</protein>
<feature type="domain" description="RNA polymerase sigma-70" evidence="8">
    <location>
        <begin position="585"/>
        <end position="598"/>
    </location>
</feature>
<dbReference type="InterPro" id="IPR002110">
    <property type="entry name" value="Ankyrin_rpt"/>
</dbReference>
<dbReference type="Pfam" id="PF12796">
    <property type="entry name" value="Ank_2"/>
    <property type="match status" value="1"/>
</dbReference>
<keyword evidence="1 6" id="KW-0805">Transcription regulation</keyword>
<dbReference type="PROSITE" id="PS50088">
    <property type="entry name" value="ANK_REPEAT"/>
    <property type="match status" value="1"/>
</dbReference>
<evidence type="ECO:0000256" key="5">
    <source>
        <dbReference type="PROSITE-ProRule" id="PRU00023"/>
    </source>
</evidence>
<dbReference type="InterPro" id="IPR014284">
    <property type="entry name" value="RNA_pol_sigma-70_dom"/>
</dbReference>
<dbReference type="Gene3D" id="1.10.601.10">
    <property type="entry name" value="RNA Polymerase Primary Sigma Factor"/>
    <property type="match status" value="2"/>
</dbReference>
<dbReference type="InterPro" id="IPR036388">
    <property type="entry name" value="WH-like_DNA-bd_sf"/>
</dbReference>
<dbReference type="NCBIfam" id="TIGR02937">
    <property type="entry name" value="sigma70-ECF"/>
    <property type="match status" value="1"/>
</dbReference>
<dbReference type="InterPro" id="IPR050239">
    <property type="entry name" value="Sigma-70_RNA_pol_init_factors"/>
</dbReference>
<feature type="repeat" description="ANK" evidence="5">
    <location>
        <begin position="46"/>
        <end position="78"/>
    </location>
</feature>
<dbReference type="Pfam" id="PF04545">
    <property type="entry name" value="Sigma70_r4"/>
    <property type="match status" value="1"/>
</dbReference>
<keyword evidence="4 6" id="KW-0804">Transcription</keyword>
<evidence type="ECO:0000313" key="10">
    <source>
        <dbReference type="EMBL" id="MDO1536460.1"/>
    </source>
</evidence>
<keyword evidence="2 6" id="KW-0731">Sigma factor</keyword>
<dbReference type="InterPro" id="IPR036770">
    <property type="entry name" value="Ankyrin_rpt-contain_sf"/>
</dbReference>
<dbReference type="SMART" id="SM00248">
    <property type="entry name" value="ANK"/>
    <property type="match status" value="1"/>
</dbReference>
<name>A0ABT8SCJ3_9BURK</name>
<comment type="similarity">
    <text evidence="6">Belongs to the sigma-70 factor family.</text>
</comment>
<keyword evidence="11" id="KW-1185">Reference proteome</keyword>
<dbReference type="PANTHER" id="PTHR30603:SF47">
    <property type="entry name" value="RNA POLYMERASE SIGMA FACTOR SIGD, CHLOROPLASTIC"/>
    <property type="match status" value="1"/>
</dbReference>
<feature type="region of interest" description="Disordered" evidence="7">
    <location>
        <begin position="189"/>
        <end position="236"/>
    </location>
</feature>
<dbReference type="Pfam" id="PF00140">
    <property type="entry name" value="Sigma70_r1_2"/>
    <property type="match status" value="1"/>
</dbReference>
<evidence type="ECO:0000313" key="11">
    <source>
        <dbReference type="Proteomes" id="UP001169027"/>
    </source>
</evidence>
<feature type="domain" description="RNA polymerase sigma-70" evidence="9">
    <location>
        <begin position="747"/>
        <end position="773"/>
    </location>
</feature>
<dbReference type="InterPro" id="IPR013325">
    <property type="entry name" value="RNA_pol_sigma_r2"/>
</dbReference>
<keyword evidence="3 6" id="KW-0238">DNA-binding</keyword>
<reference evidence="10" key="1">
    <citation type="submission" date="2023-06" db="EMBL/GenBank/DDBJ databases">
        <authorList>
            <person name="Jiang Y."/>
            <person name="Liu Q."/>
        </authorList>
    </citation>
    <scope>NUCLEOTIDE SEQUENCE</scope>
    <source>
        <strain evidence="10">CGMCC 1.12090</strain>
    </source>
</reference>
<dbReference type="PRINTS" id="PR00046">
    <property type="entry name" value="SIGMA70FCT"/>
</dbReference>
<dbReference type="InterPro" id="IPR013324">
    <property type="entry name" value="RNA_pol_sigma_r3/r4-like"/>
</dbReference>
<accession>A0ABT8SCJ3</accession>
<feature type="region of interest" description="Disordered" evidence="7">
    <location>
        <begin position="128"/>
        <end position="149"/>
    </location>
</feature>
<dbReference type="Gene3D" id="1.25.40.20">
    <property type="entry name" value="Ankyrin repeat-containing domain"/>
    <property type="match status" value="1"/>
</dbReference>
<evidence type="ECO:0000256" key="6">
    <source>
        <dbReference type="RuleBase" id="RU362124"/>
    </source>
</evidence>
<feature type="compositionally biased region" description="Acidic residues" evidence="7">
    <location>
        <begin position="459"/>
        <end position="468"/>
    </location>
</feature>
<dbReference type="PANTHER" id="PTHR30603">
    <property type="entry name" value="RNA POLYMERASE SIGMA FACTOR RPO"/>
    <property type="match status" value="1"/>
</dbReference>
<keyword evidence="5" id="KW-0040">ANK repeat</keyword>
<dbReference type="PROSITE" id="PS00716">
    <property type="entry name" value="SIGMA70_2"/>
    <property type="match status" value="1"/>
</dbReference>
<comment type="function">
    <text evidence="6">Sigma factors are initiation factors that promote the attachment of RNA polymerase to specific initiation sites and are then released.</text>
</comment>
<proteinExistence type="inferred from homology"/>
<dbReference type="RefSeq" id="WP_301814527.1">
    <property type="nucleotide sequence ID" value="NZ_JAUJZH010000028.1"/>
</dbReference>
<comment type="caution">
    <text evidence="10">The sequence shown here is derived from an EMBL/GenBank/DDBJ whole genome shotgun (WGS) entry which is preliminary data.</text>
</comment>
<evidence type="ECO:0000256" key="2">
    <source>
        <dbReference type="ARBA" id="ARBA00023082"/>
    </source>
</evidence>
<dbReference type="EMBL" id="JAUKVY010000028">
    <property type="protein sequence ID" value="MDO1536460.1"/>
    <property type="molecule type" value="Genomic_DNA"/>
</dbReference>
<dbReference type="InterPro" id="IPR007627">
    <property type="entry name" value="RNA_pol_sigma70_r2"/>
</dbReference>
<evidence type="ECO:0000259" key="8">
    <source>
        <dbReference type="PROSITE" id="PS00715"/>
    </source>
</evidence>
<sequence>MAGSALNSDSPRPLARLFKIAVSSGIEAAVRLHIGRGDDLEGRDEKGMTPLQIAASRDRAAVCQLLLDAGADATATDPAGRDALAIARASSAHAATGVISRHIEPVMSPAPAVPSVTASAVTAESPIPATHLSPNQASLPLPTDDTASGPQHDALTIAVAGNDPADALSWDAEDDAQLTDAMVVPAGNPAATGTALPAQQSLSTPDGLADEGEDDFLSSCGWEPEESSEPPTVDPDLIRAQADRQEEISRHVPAGTEPEWEEAAGLLPERAVRLRTVDDSRHLVRRLLLRAIREGSVPSIAIENALSAHGDGADRNPGAEAALAFVIGDLGADIDEREENSSAVPADNFEVWVDDRADEDEEAAVGPALDHFEDIVSGRTDPIRMHYRAAARHPLLTPEQEQETARGMSAAAECALDALAQWPRALDEIERLLAAAHADASVLSSVVLSSPARGNAEDAASDDTDPEDGQSAGEPDPEAENEGAQAPAPEPGEVLERIVSLRAAPSAPGSQSGELRSELGRLNFRRSFLLRLEDLARADKDPGARAFCAAIAQLQVHRSRMAEANQRLVFDVARRYINSGIPVDDLIQEGNLGLLSAIDRFDWTRGFRFSTMATWWVRQAVSRGVADKSLPIRVPVHMYEKLYRLRVGTEQFERRNGRSPTESEQAELCGLTVAKLALLVGAAAPQMDLDEASCEYALYSDDGDDATVEVARRQEAEVVQDLLSGLKLKDAQILRQRYGIGTPDARTLEEVGAAFELTRERIRQIEAKLLRGLGSPHVRKALMRRLGRGLPGDAKLAPGTRPARTAKARDAAEDFAEVDASQLPAVIVDAQEPESPVLLVAPAPEQPAPTVRALADAAWELGVPVSVEQTDAGERHTFGVLHAPEAAAGLVHSLVATGFEFVPGVGYRK</sequence>
<dbReference type="InterPro" id="IPR000943">
    <property type="entry name" value="RNA_pol_sigma70"/>
</dbReference>
<dbReference type="SUPFAM" id="SSF88659">
    <property type="entry name" value="Sigma3 and sigma4 domains of RNA polymerase sigma factors"/>
    <property type="match status" value="2"/>
</dbReference>
<dbReference type="SUPFAM" id="SSF48403">
    <property type="entry name" value="Ankyrin repeat"/>
    <property type="match status" value="1"/>
</dbReference>
<feature type="region of interest" description="Disordered" evidence="7">
    <location>
        <begin position="451"/>
        <end position="490"/>
    </location>
</feature>
<evidence type="ECO:0000259" key="9">
    <source>
        <dbReference type="PROSITE" id="PS00716"/>
    </source>
</evidence>
<evidence type="ECO:0000256" key="4">
    <source>
        <dbReference type="ARBA" id="ARBA00023163"/>
    </source>
</evidence>
<dbReference type="PROSITE" id="PS00715">
    <property type="entry name" value="SIGMA70_1"/>
    <property type="match status" value="1"/>
</dbReference>
<evidence type="ECO:0000256" key="1">
    <source>
        <dbReference type="ARBA" id="ARBA00023015"/>
    </source>
</evidence>
<evidence type="ECO:0000256" key="7">
    <source>
        <dbReference type="SAM" id="MobiDB-lite"/>
    </source>
</evidence>
<dbReference type="InterPro" id="IPR009042">
    <property type="entry name" value="RNA_pol_sigma70_r1_2"/>
</dbReference>
<gene>
    <name evidence="10" type="ORF">Q2T77_29670</name>
</gene>
<organism evidence="10 11">
    <name type="scientific">Variovorax ginsengisoli</name>
    <dbReference type="NCBI Taxonomy" id="363844"/>
    <lineage>
        <taxon>Bacteria</taxon>
        <taxon>Pseudomonadati</taxon>
        <taxon>Pseudomonadota</taxon>
        <taxon>Betaproteobacteria</taxon>
        <taxon>Burkholderiales</taxon>
        <taxon>Comamonadaceae</taxon>
        <taxon>Variovorax</taxon>
    </lineage>
</organism>
<dbReference type="Pfam" id="PF04542">
    <property type="entry name" value="Sigma70_r2"/>
    <property type="match status" value="1"/>
</dbReference>
<evidence type="ECO:0000256" key="3">
    <source>
        <dbReference type="ARBA" id="ARBA00023125"/>
    </source>
</evidence>
<dbReference type="PROSITE" id="PS50297">
    <property type="entry name" value="ANK_REP_REGION"/>
    <property type="match status" value="1"/>
</dbReference>
<dbReference type="SUPFAM" id="SSF88946">
    <property type="entry name" value="Sigma2 domain of RNA polymerase sigma factors"/>
    <property type="match status" value="1"/>
</dbReference>
<dbReference type="InterPro" id="IPR007630">
    <property type="entry name" value="RNA_pol_sigma70_r4"/>
</dbReference>
<dbReference type="Gene3D" id="1.10.10.10">
    <property type="entry name" value="Winged helix-like DNA-binding domain superfamily/Winged helix DNA-binding domain"/>
    <property type="match status" value="2"/>
</dbReference>